<evidence type="ECO:0000313" key="9">
    <source>
        <dbReference type="Proteomes" id="UP000265631"/>
    </source>
</evidence>
<feature type="compositionally biased region" description="Low complexity" evidence="7">
    <location>
        <begin position="582"/>
        <end position="605"/>
    </location>
</feature>
<feature type="region of interest" description="Disordered" evidence="7">
    <location>
        <begin position="576"/>
        <end position="605"/>
    </location>
</feature>
<dbReference type="Gene3D" id="3.40.50.1820">
    <property type="entry name" value="alpha/beta hydrolase"/>
    <property type="match status" value="1"/>
</dbReference>
<dbReference type="InterPro" id="IPR018202">
    <property type="entry name" value="Ser_caboxypep_ser_AS"/>
</dbReference>
<dbReference type="SUPFAM" id="SSF53474">
    <property type="entry name" value="alpha/beta-Hydrolases"/>
    <property type="match status" value="1"/>
</dbReference>
<protein>
    <recommendedName>
        <fullName evidence="6">Carboxypeptidase</fullName>
        <ecNumber evidence="6">3.4.16.-</ecNumber>
    </recommendedName>
</protein>
<dbReference type="EC" id="3.4.16.-" evidence="6"/>
<dbReference type="AlphaFoldDB" id="A0A395MC68"/>
<keyword evidence="6" id="KW-0732">Signal</keyword>
<accession>A0A395MC68</accession>
<feature type="signal peptide" evidence="6">
    <location>
        <begin position="1"/>
        <end position="18"/>
    </location>
</feature>
<dbReference type="InterPro" id="IPR001563">
    <property type="entry name" value="Peptidase_S10"/>
</dbReference>
<evidence type="ECO:0000256" key="6">
    <source>
        <dbReference type="RuleBase" id="RU361156"/>
    </source>
</evidence>
<keyword evidence="3 6" id="KW-0645">Protease</keyword>
<dbReference type="GO" id="GO:0004185">
    <property type="term" value="F:serine-type carboxypeptidase activity"/>
    <property type="evidence" value="ECO:0007669"/>
    <property type="project" value="UniProtKB-UniRule"/>
</dbReference>
<feature type="chain" id="PRO_5017101460" description="Carboxypeptidase" evidence="6">
    <location>
        <begin position="19"/>
        <end position="780"/>
    </location>
</feature>
<name>A0A395MC68_9HYPO</name>
<dbReference type="Pfam" id="PF00450">
    <property type="entry name" value="Peptidase_S10"/>
    <property type="match status" value="1"/>
</dbReference>
<dbReference type="InterPro" id="IPR029058">
    <property type="entry name" value="AB_hydrolase_fold"/>
</dbReference>
<evidence type="ECO:0000256" key="7">
    <source>
        <dbReference type="SAM" id="MobiDB-lite"/>
    </source>
</evidence>
<dbReference type="Proteomes" id="UP000265631">
    <property type="component" value="Unassembled WGS sequence"/>
</dbReference>
<evidence type="ECO:0000256" key="4">
    <source>
        <dbReference type="ARBA" id="ARBA00022801"/>
    </source>
</evidence>
<keyword evidence="9" id="KW-1185">Reference proteome</keyword>
<dbReference type="STRING" id="2594813.A0A395MC68"/>
<dbReference type="PANTHER" id="PTHR11802:SF479">
    <property type="entry name" value="CARBOXYPEPTIDASE"/>
    <property type="match status" value="1"/>
</dbReference>
<keyword evidence="4 6" id="KW-0378">Hydrolase</keyword>
<dbReference type="PANTHER" id="PTHR11802">
    <property type="entry name" value="SERINE PROTEASE FAMILY S10 SERINE CARBOXYPEPTIDASE"/>
    <property type="match status" value="1"/>
</dbReference>
<evidence type="ECO:0000256" key="5">
    <source>
        <dbReference type="ARBA" id="ARBA00023180"/>
    </source>
</evidence>
<evidence type="ECO:0000256" key="2">
    <source>
        <dbReference type="ARBA" id="ARBA00022645"/>
    </source>
</evidence>
<dbReference type="GO" id="GO:0006508">
    <property type="term" value="P:proteolysis"/>
    <property type="evidence" value="ECO:0007669"/>
    <property type="project" value="UniProtKB-KW"/>
</dbReference>
<proteinExistence type="inferred from homology"/>
<keyword evidence="2 6" id="KW-0121">Carboxypeptidase</keyword>
<evidence type="ECO:0000313" key="8">
    <source>
        <dbReference type="EMBL" id="RFN45502.1"/>
    </source>
</evidence>
<organism evidence="8 9">
    <name type="scientific">Fusarium flagelliforme</name>
    <dbReference type="NCBI Taxonomy" id="2675880"/>
    <lineage>
        <taxon>Eukaryota</taxon>
        <taxon>Fungi</taxon>
        <taxon>Dikarya</taxon>
        <taxon>Ascomycota</taxon>
        <taxon>Pezizomycotina</taxon>
        <taxon>Sordariomycetes</taxon>
        <taxon>Hypocreomycetidae</taxon>
        <taxon>Hypocreales</taxon>
        <taxon>Nectriaceae</taxon>
        <taxon>Fusarium</taxon>
        <taxon>Fusarium incarnatum-equiseti species complex</taxon>
    </lineage>
</organism>
<dbReference type="EMBL" id="PXXK01000350">
    <property type="protein sequence ID" value="RFN45502.1"/>
    <property type="molecule type" value="Genomic_DNA"/>
</dbReference>
<gene>
    <name evidence="8" type="ORF">FIE12Z_10265</name>
</gene>
<dbReference type="PRINTS" id="PR00724">
    <property type="entry name" value="CRBOXYPTASEC"/>
</dbReference>
<reference evidence="8 9" key="1">
    <citation type="journal article" date="2018" name="PLoS Pathog.">
        <title>Evolution of structural diversity of trichothecenes, a family of toxins produced by plant pathogenic and entomopathogenic fungi.</title>
        <authorList>
            <person name="Proctor R.H."/>
            <person name="McCormick S.P."/>
            <person name="Kim H.S."/>
            <person name="Cardoza R.E."/>
            <person name="Stanley A.M."/>
            <person name="Lindo L."/>
            <person name="Kelly A."/>
            <person name="Brown D.W."/>
            <person name="Lee T."/>
            <person name="Vaughan M.M."/>
            <person name="Alexander N.J."/>
            <person name="Busman M."/>
            <person name="Gutierrez S."/>
        </authorList>
    </citation>
    <scope>NUCLEOTIDE SEQUENCE [LARGE SCALE GENOMIC DNA]</scope>
    <source>
        <strain evidence="8 9">NRRL 13405</strain>
    </source>
</reference>
<evidence type="ECO:0000256" key="3">
    <source>
        <dbReference type="ARBA" id="ARBA00022670"/>
    </source>
</evidence>
<dbReference type="PROSITE" id="PS00131">
    <property type="entry name" value="CARBOXYPEPT_SER_SER"/>
    <property type="match status" value="1"/>
</dbReference>
<comment type="caution">
    <text evidence="8">The sequence shown here is derived from an EMBL/GenBank/DDBJ whole genome shotgun (WGS) entry which is preliminary data.</text>
</comment>
<sequence length="780" mass="86960">MRFSLITSVLALGTFVEAGFNQGAIKAFNRPHPRNYDQKRAPIPQPNLNKRAKSKFLNKNSEKFAVNGSAIPEVDFDVGESYAGLLPISQDPDEERELFFWFFPSTNVNASEDVLIWLNGGPGCSSLSGLLTENGPFLWQQGTLAPVPNSYSWTNLTNVIWIEQPVGVGYSQGKPNITNEVELGLQFAGFWKNFIDTFDMKGFTTYITGESYAGFYVPYIADAFITADDDDYYKLGGVAINDPIIGDATLQQQAVILPFVEYWDKLFYLNETTMNALRWTHEHCGFDKYLEKYGTFPPPEGKFEVLPDPYLDTKNYTCDMFDWAYSAALDQNPCFNIYHITDTCPTTYSQLGIVNSGDYSPPGAEVYFNRTDVKKALHAPVDSTWYQCTPYKVFGFGDPKSNRSDTSLAPAQTDVLKRVIEHTNNTIIGVGRLDFILPPNGTLFALQNVTWNGKQGYQSYPQDKQFYVPFHPEFNGGRLSEAGIVGQWGYERGLTYYEVQLAGHELPGYSAGAGYRVVELLLGKIKDFLSISIIEGSTVVSNIAEETGFTSSTIESFTPTTKTATTETLSIVKTTTERTETETTISTETTTEIPETSADTTLTETQTTTALAETTTSSTPSIPTLFNLMASSGPAKDTYLRGTSITAFFNAELGSNMELSIEASTNRLRWVDLYICASYNYRLKTATLTPCSIDDSPYVICEAPVGDTIRCSVPDCRMYQYHRETPPYDLIEAVQCRQEKAPWTQFYTRKHGEMEWYAELGAGDVTDVSFTAIDVKVVPK</sequence>
<keyword evidence="5" id="KW-0325">Glycoprotein</keyword>
<comment type="similarity">
    <text evidence="1 6">Belongs to the peptidase S10 family.</text>
</comment>
<evidence type="ECO:0000256" key="1">
    <source>
        <dbReference type="ARBA" id="ARBA00009431"/>
    </source>
</evidence>